<keyword evidence="2" id="KW-1185">Reference proteome</keyword>
<organism evidence="1 2">
    <name type="scientific">Acidihalobacter yilgarnensis</name>
    <dbReference type="NCBI Taxonomy" id="2819280"/>
    <lineage>
        <taxon>Bacteria</taxon>
        <taxon>Pseudomonadati</taxon>
        <taxon>Pseudomonadota</taxon>
        <taxon>Gammaproteobacteria</taxon>
        <taxon>Chromatiales</taxon>
        <taxon>Ectothiorhodospiraceae</taxon>
        <taxon>Acidihalobacter</taxon>
    </lineage>
</organism>
<name>A0A1D8IQA4_9GAMM</name>
<dbReference type="AlphaFoldDB" id="A0A1D8IQA4"/>
<protein>
    <submittedName>
        <fullName evidence="1">Uncharacterized protein</fullName>
    </submittedName>
</protein>
<gene>
    <name evidence="1" type="ORF">BI364_12180</name>
</gene>
<proteinExistence type="predicted"/>
<sequence length="96" mass="10310">MTVADESLNFSPLEQVCALVEAAPATAAPLVFYGLIKGMAAELETRGNPVALSRLRLLDAEQRALVYGLMELHAQGANRRPEWVACVARMDRAVGG</sequence>
<dbReference type="EMBL" id="CP017415">
    <property type="protein sequence ID" value="AOU98615.1"/>
    <property type="molecule type" value="Genomic_DNA"/>
</dbReference>
<reference evidence="2" key="1">
    <citation type="submission" date="2016-09" db="EMBL/GenBank/DDBJ databases">
        <title>Acidihalobacter prosperus F5.</title>
        <authorList>
            <person name="Khaleque H.N."/>
            <person name="Ramsay J.P."/>
            <person name="Kaksonen A.H."/>
            <person name="Boxall N.J."/>
            <person name="Watkin E.L.J."/>
        </authorList>
    </citation>
    <scope>NUCLEOTIDE SEQUENCE [LARGE SCALE GENOMIC DNA]</scope>
    <source>
        <strain evidence="2">F5</strain>
    </source>
</reference>
<dbReference type="Proteomes" id="UP000095401">
    <property type="component" value="Chromosome"/>
</dbReference>
<evidence type="ECO:0000313" key="2">
    <source>
        <dbReference type="Proteomes" id="UP000095401"/>
    </source>
</evidence>
<evidence type="ECO:0000313" key="1">
    <source>
        <dbReference type="EMBL" id="AOU98615.1"/>
    </source>
</evidence>
<dbReference type="RefSeq" id="WP_070078975.1">
    <property type="nucleotide sequence ID" value="NZ_CP017415.1"/>
</dbReference>
<dbReference type="KEGG" id="aprs:BI364_12180"/>
<accession>A0A1D8IQA4</accession>